<dbReference type="Gene3D" id="1.20.5.170">
    <property type="match status" value="1"/>
</dbReference>
<dbReference type="InterPro" id="IPR049342">
    <property type="entry name" value="TRAF1-6_MATH_dom"/>
</dbReference>
<dbReference type="RefSeq" id="XP_006816482.1">
    <property type="nucleotide sequence ID" value="XM_006816419.1"/>
</dbReference>
<dbReference type="InterPro" id="IPR032070">
    <property type="entry name" value="TRAF_BIRC3-bd"/>
</dbReference>
<dbReference type="GeneID" id="100378765"/>
<dbReference type="SUPFAM" id="SSF57953">
    <property type="entry name" value="Trimerization domain of TRAF"/>
    <property type="match status" value="1"/>
</dbReference>
<dbReference type="PANTHER" id="PTHR10131:SF138">
    <property type="entry name" value="RE66324P"/>
    <property type="match status" value="1"/>
</dbReference>
<accession>A0ABM0M8Z1</accession>
<evidence type="ECO:0000313" key="2">
    <source>
        <dbReference type="Proteomes" id="UP000694865"/>
    </source>
</evidence>
<evidence type="ECO:0000259" key="1">
    <source>
        <dbReference type="PROSITE" id="PS50144"/>
    </source>
</evidence>
<reference evidence="3" key="1">
    <citation type="submission" date="2025-08" db="UniProtKB">
        <authorList>
            <consortium name="RefSeq"/>
        </authorList>
    </citation>
    <scope>IDENTIFICATION</scope>
    <source>
        <tissue evidence="3">Testes</tissue>
    </source>
</reference>
<dbReference type="SMART" id="SM00061">
    <property type="entry name" value="MATH"/>
    <property type="match status" value="1"/>
</dbReference>
<dbReference type="Pfam" id="PF21355">
    <property type="entry name" value="TRAF-mep_MATH"/>
    <property type="match status" value="1"/>
</dbReference>
<dbReference type="PROSITE" id="PS50144">
    <property type="entry name" value="MATH"/>
    <property type="match status" value="1"/>
</dbReference>
<name>A0ABM0M8Z1_SACKO</name>
<dbReference type="Proteomes" id="UP000694865">
    <property type="component" value="Unplaced"/>
</dbReference>
<dbReference type="InterPro" id="IPR002083">
    <property type="entry name" value="MATH/TRAF_dom"/>
</dbReference>
<proteinExistence type="predicted"/>
<feature type="domain" description="MATH" evidence="1">
    <location>
        <begin position="177"/>
        <end position="323"/>
    </location>
</feature>
<protein>
    <submittedName>
        <fullName evidence="3">TNF receptor-associated factor 2-like</fullName>
    </submittedName>
</protein>
<dbReference type="PIRSF" id="PIRSF015614">
    <property type="entry name" value="TRAF"/>
    <property type="match status" value="1"/>
</dbReference>
<dbReference type="Pfam" id="PF16673">
    <property type="entry name" value="TRAF_BIRC3_bd"/>
    <property type="match status" value="1"/>
</dbReference>
<gene>
    <name evidence="3" type="primary">LOC100378765</name>
</gene>
<evidence type="ECO:0000313" key="3">
    <source>
        <dbReference type="RefSeq" id="XP_006816482.1"/>
    </source>
</evidence>
<keyword evidence="2" id="KW-1185">Reference proteome</keyword>
<dbReference type="InterPro" id="IPR008974">
    <property type="entry name" value="TRAF-like"/>
</dbReference>
<sequence>MPQHLETTVVKHLDLIRDKVSNVSDEFATLKVNLDVPALSQNVKSNADRIVIVERAVQKVEQDLVDVTTRQQGQQPTRGVQAIIDKQSRSIEELKAKTIVLDTKVSTYEGIVAVLNGQIERDANVVQAMERERKQDRDLVESLERKIKSQDRIIALKDVALAEQDLRIQSLEMASYDGVLVWKISDFNRKRNDALSGRTTSIYSPCFFTSRHGYKMCARVYLNGDGMGKGNHVSLFFVIMRGTFDGLLRWPFRQKVTFMLLDQNNREHVIDAFRPDPTSNSFKRPTGDMNIASGCPLFMPLSQLESSRHAYVKDDSMFIKVIVDTTDLN</sequence>
<organism evidence="2 3">
    <name type="scientific">Saccoglossus kowalevskii</name>
    <name type="common">Acorn worm</name>
    <dbReference type="NCBI Taxonomy" id="10224"/>
    <lineage>
        <taxon>Eukaryota</taxon>
        <taxon>Metazoa</taxon>
        <taxon>Hemichordata</taxon>
        <taxon>Enteropneusta</taxon>
        <taxon>Harrimaniidae</taxon>
        <taxon>Saccoglossus</taxon>
    </lineage>
</organism>
<dbReference type="Gene3D" id="2.60.210.10">
    <property type="entry name" value="Apoptosis, Tumor Necrosis Factor Receptor Associated Protein 2, Chain A"/>
    <property type="match status" value="1"/>
</dbReference>
<dbReference type="SUPFAM" id="SSF49599">
    <property type="entry name" value="TRAF domain-like"/>
    <property type="match status" value="1"/>
</dbReference>
<dbReference type="InterPro" id="IPR012227">
    <property type="entry name" value="TNF_rcpt-assoc_TRAF_met"/>
</dbReference>
<dbReference type="PANTHER" id="PTHR10131">
    <property type="entry name" value="TNF RECEPTOR ASSOCIATED FACTOR"/>
    <property type="match status" value="1"/>
</dbReference>